<dbReference type="FunFam" id="3.90.1290.10:FF:000001">
    <property type="entry name" value="Plectin a"/>
    <property type="match status" value="2"/>
</dbReference>
<evidence type="ECO:0000256" key="11">
    <source>
        <dbReference type="SAM" id="Coils"/>
    </source>
</evidence>
<dbReference type="Pfam" id="PF21097">
    <property type="entry name" value="SR_plectin_7"/>
    <property type="match status" value="1"/>
</dbReference>
<dbReference type="PANTHER" id="PTHR23169">
    <property type="entry name" value="ENVOPLAKIN"/>
    <property type="match status" value="1"/>
</dbReference>
<dbReference type="GO" id="GO:0061436">
    <property type="term" value="P:establishment of skin barrier"/>
    <property type="evidence" value="ECO:0007669"/>
    <property type="project" value="UniProtKB-ARBA"/>
</dbReference>
<dbReference type="FunFam" id="1.20.58.60:FF:000010">
    <property type="entry name" value="plectin isoform X2"/>
    <property type="match status" value="1"/>
</dbReference>
<evidence type="ECO:0000256" key="12">
    <source>
        <dbReference type="SAM" id="MobiDB-lite"/>
    </source>
</evidence>
<feature type="coiled-coil region" evidence="11">
    <location>
        <begin position="1208"/>
        <end position="1298"/>
    </location>
</feature>
<dbReference type="Ensembl" id="ENSORLT00020011382.1">
    <property type="protein sequence ID" value="ENSORLP00020022716.1"/>
    <property type="gene ID" value="ENSORLG00020003214.1"/>
</dbReference>
<dbReference type="SUPFAM" id="SSF75399">
    <property type="entry name" value="Plakin repeat"/>
    <property type="match status" value="4"/>
</dbReference>
<proteinExistence type="inferred from homology"/>
<evidence type="ECO:0000313" key="15">
    <source>
        <dbReference type="Ensembl" id="ENSORLP00020022716.1"/>
    </source>
</evidence>
<dbReference type="GO" id="GO:0005886">
    <property type="term" value="C:plasma membrane"/>
    <property type="evidence" value="ECO:0007669"/>
    <property type="project" value="UniProtKB-SubCell"/>
</dbReference>
<dbReference type="Gene3D" id="2.30.30.40">
    <property type="entry name" value="SH3 Domains"/>
    <property type="match status" value="1"/>
</dbReference>
<dbReference type="Pfam" id="PF00681">
    <property type="entry name" value="Plectin"/>
    <property type="match status" value="6"/>
</dbReference>
<feature type="compositionally biased region" description="Low complexity" evidence="12">
    <location>
        <begin position="2519"/>
        <end position="2529"/>
    </location>
</feature>
<dbReference type="CDD" id="cd00176">
    <property type="entry name" value="SPEC"/>
    <property type="match status" value="1"/>
</dbReference>
<keyword evidence="6" id="KW-0677">Repeat</keyword>
<dbReference type="Gene3D" id="1.20.58.60">
    <property type="match status" value="2"/>
</dbReference>
<dbReference type="Gene3D" id="3.90.1290.10">
    <property type="entry name" value="Plakin repeat"/>
    <property type="match status" value="3"/>
</dbReference>
<dbReference type="GO" id="GO:0060047">
    <property type="term" value="P:heart contraction"/>
    <property type="evidence" value="ECO:0007669"/>
    <property type="project" value="UniProtKB-ARBA"/>
</dbReference>
<dbReference type="SMART" id="SM00150">
    <property type="entry name" value="SPEC"/>
    <property type="match status" value="3"/>
</dbReference>
<dbReference type="Gene3D" id="1.20.58.1060">
    <property type="match status" value="1"/>
</dbReference>
<feature type="compositionally biased region" description="Low complexity" evidence="12">
    <location>
        <begin position="2490"/>
        <end position="2501"/>
    </location>
</feature>
<dbReference type="GO" id="GO:0031101">
    <property type="term" value="P:fin regeneration"/>
    <property type="evidence" value="ECO:0007669"/>
    <property type="project" value="UniProtKB-ARBA"/>
</dbReference>
<feature type="coiled-coil region" evidence="11">
    <location>
        <begin position="607"/>
        <end position="668"/>
    </location>
</feature>
<feature type="region of interest" description="Disordered" evidence="12">
    <location>
        <begin position="2234"/>
        <end position="2257"/>
    </location>
</feature>
<sequence>MFRNHLMGLQMALTSSVPRRRSLRGSSGSRGEEALRSVEDARAWIAQQKRLIETSLFGDDTSAIDRQLIAQQNFHSSIQTSPEVQRAREELINRGDKAQANALDQEWESLKKMSSVRMEQLRELHQILEEIMNELLWVNEKEENELIFDWGDKNILHYIPKKQEAYSKLMSALEEKEKELYKVKAKANSLMTNNHPGSYIIEAYMETLQSQWSWLLQITKCIEVHLKENGAFQQFFKEVDETNNALQKEREVIIKNFSCDKETSLEDLMELLKGLEKEKETIMDHKRRVQNLVSKSKSIVRLKERSPEEKSNSIVVKALCDYKEDEKVIHTGNEAILKDNSQRSKWIVTGPGGLEMTVPSVCLIIPPPNPLSINIATKIEQCFDAIMSVWNQLYINMKSLIAWQYCLLDIKYINSLTIAMLSAMRPDETRQIITNLEAHFEEFKRTSRDSKVFKEEDRKMKREVASKDSGIKKEPNKWTKLTRRVLLSSSSSSSASFSSQMLTELHTLRLRVETAEGMLSQHIHICVGDDGVQDCSLRITELQMVQCDIDLLRDEYTRLRERIMKDVEDMNDSETAQYLHSEFVGINQRLGSLESSTSAYIQRLRALRDMLESVARAEDLVKVHEARLTEKETTSLTPSEVEEYISTLKHIKAELDQKRDILTSMEAELTKATHWNSQVGNSSHRCDMMLTKYTEHAGLLSDRWRRIEAQISTRFDLQLYLPHLNHYKQTSAPLIEWIDATRKKQDAMQGTKIDNVQELKEHISNQKALNTEIKAKKETVESVLKDNESCVHAIKDYEADLASYASGLETLLKIPFKRTMLRSPSMDLNQEYSHIQTRYMELLALSGNYHKFLGELLKSMEELKIRNTRIDMMEEELRQLREGLNDSNSKNKSLEEAIGQYQLQLSQSQSQLLSLEEVERTTALKCSTTKENLDSTQSLLAELKEEVERLKYLLGEERRKSKLAEERYSQQKEEYDSVLKKRQNELETVSWSKMELEKSVANKEHEIEQLRRRLAENEAMVKDLQMEIVKVRSIFITEISSLKLSYESQIQISRTDIQRLAAQRDEDTAELQLQCDRAEAERRNLEEEVMRLKMSISHAEEQRKMAEEEAHSRQAMLIEEGCRSREMESQVELLMRQRDDENSQYREELAELMRNLQEKSDQLVYVTHSLEEEMRRRKITEEGQAVLEQSLAQLQTKLTASSTATTQLTECKEELQHIRLECERESKERCRLVQNVNRLQGRIKDLQVVRDELEVQVESLRTSHQEEVNRRRQVEAELEKMTEAVTEYTNTITNLRQSQEQASTLQTRSQQECLRLQEEQDITMRLKQTSANQINQLNNELKALKQQLLQEEVRVKEASLRNKDLCKIIEEKSKALAENSAQLQRLKDLTETQTKERLMLEEELKATQCNKEELMKSNRDELSTQITALELRLQATERSNLDSSDLISGLSLERDKFKLEAETLQKQVTEMQSLQSEYNEIVNDRDALLLKLQRTEKDKEQIQRIQEDLSHMKLSLDSEHRSKQRLQEENERIKMDLSYWKDQSDGKQGLIRQFDSEKEMLERENKSMKIELEKMKREIRELEDNYKSRFVTLKKDLLEATVVKQTLETELKTTREPPALDASSVIFDGVRKPVTASQLLDCKVLDNLTFNQVVKGYKTVFEVSSNKKVNLKGTGPIAGVIIESSKNPGSSPGPLYKLTFTEAKKENLLPPDSIDLLLDAQAATGHIIDPRNNQKLTVEEACNQGVVDEEDRERLLAAEASAVTGYRDPLTGKLLSAGQALRQGLIDMDTGLRILQAQESVGGILDPTLSVFLPKDVALKRGLIDEDLYQALNQSPDCYLDPDTQRPTTYVSLKKKCHSDPSTGLLLLPKPKMPLTTPGFRNDVSVMDLVDANLLKQSDVDKIYEGKMTIQEIEKQLHPYLRGSTCIAGVYDEASDKVLSIYEAMKNGLLRCGTSLELLEAQAASGFMVDPVHNLYLTVDEAYNRRVVGPEFKDKLLSAEKAVTGYKLPGTDNIISLFQAIEKGVVERGHGIRLLEAQIASGGIIDPEHSHRIDVNVAYKRGYFDEEMNKILTDESDDTKGFFDPNTEENLTYLDLKKRCIVDKKTGLILLPIIDKKKKESTTTNTRRKRRVIIVDPDTLKEMTVLEAFNKGYIDRETFIELSEQECEWDEITITDSNGSKRCVITDRTSGRKYDITEMLERRVIDESVVQQYHSRAITLTQFADIITEKAKHQSLSSSSTSHTPSATSTSFSNVQQSPDSLKRVSSVSFTLSTPFESVGDLEPVSAVFDTDTVEKISIMEALNRGIVDSITAQRLLEAQACTGGIVDPTNGKRLSIQEACRSGLIDGTMELRLKPAQKAFFGFKDVKTKKMMSIAEAVKERWLPYESGQRFLEFQVVTGGLYDPEMGCRRSIEDALKIGWLDERAAQKLHDIKSLPKCLTCPKTKLKISYKEALDNCLVEEGTGVKMLPASSMSSKGISSPYNAASAPGSTTGSRSGSQRSSRRGSLDLGPFGVRGYTSSSSTSFLSK</sequence>
<evidence type="ECO:0000256" key="2">
    <source>
        <dbReference type="ARBA" id="ARBA00004568"/>
    </source>
</evidence>
<reference evidence="15" key="3">
    <citation type="submission" date="2025-08" db="UniProtKB">
        <authorList>
            <consortium name="Ensembl"/>
        </authorList>
    </citation>
    <scope>IDENTIFICATION</scope>
    <source>
        <strain evidence="15">HNI</strain>
    </source>
</reference>
<evidence type="ECO:0000256" key="3">
    <source>
        <dbReference type="ARBA" id="ARBA00009109"/>
    </source>
</evidence>
<feature type="coiled-coil region" evidence="11">
    <location>
        <begin position="870"/>
        <end position="1027"/>
    </location>
</feature>
<name>A0A3P9LPW1_ORYLA</name>
<accession>A0A3P9LPW1</accession>
<feature type="coiled-coil region" evidence="11">
    <location>
        <begin position="1327"/>
        <end position="1592"/>
    </location>
</feature>
<keyword evidence="4" id="KW-1003">Cell membrane</keyword>
<protein>
    <recommendedName>
        <fullName evidence="17">Desmoplakin b</fullName>
    </recommendedName>
</protein>
<dbReference type="InterPro" id="IPR001101">
    <property type="entry name" value="Plectin_repeat"/>
</dbReference>
<evidence type="ECO:0000256" key="5">
    <source>
        <dbReference type="ARBA" id="ARBA00022553"/>
    </source>
</evidence>
<keyword evidence="9" id="KW-0472">Membrane</keyword>
<feature type="compositionally biased region" description="Low complexity" evidence="12">
    <location>
        <begin position="2235"/>
        <end position="2253"/>
    </location>
</feature>
<reference evidence="15 16" key="2">
    <citation type="submission" date="2017-04" db="EMBL/GenBank/DDBJ databases">
        <title>CpG methylation of centromeres and impact of large insertions on vertebrate speciation.</title>
        <authorList>
            <person name="Ichikawa K."/>
            <person name="Yoshimura J."/>
            <person name="Morishita S."/>
        </authorList>
    </citation>
    <scope>NUCLEOTIDE SEQUENCE</scope>
    <source>
        <strain evidence="15 16">HNI</strain>
    </source>
</reference>
<dbReference type="FunFam" id="3.90.1290.10:FF:000002">
    <property type="entry name" value="Plectin a"/>
    <property type="match status" value="1"/>
</dbReference>
<dbReference type="SUPFAM" id="SSF46966">
    <property type="entry name" value="Spectrin repeat"/>
    <property type="match status" value="2"/>
</dbReference>
<dbReference type="InterPro" id="IPR041573">
    <property type="entry name" value="Desmoplakin_Spectrin-like"/>
</dbReference>
<dbReference type="InterPro" id="IPR041615">
    <property type="entry name" value="Desmoplakin_SH3"/>
</dbReference>
<feature type="coiled-coil region" evidence="11">
    <location>
        <begin position="265"/>
        <end position="295"/>
    </location>
</feature>
<comment type="similarity">
    <text evidence="3">Belongs to the plakin or cytolinker family.</text>
</comment>
<feature type="domain" description="Desmoplakin SH3" evidence="13">
    <location>
        <begin position="302"/>
        <end position="366"/>
    </location>
</feature>
<evidence type="ECO:0000256" key="7">
    <source>
        <dbReference type="ARBA" id="ARBA00022949"/>
    </source>
</evidence>
<dbReference type="Pfam" id="PF17902">
    <property type="entry name" value="SH3_10"/>
    <property type="match status" value="1"/>
</dbReference>
<dbReference type="Pfam" id="PF18373">
    <property type="entry name" value="Spectrin_2"/>
    <property type="match status" value="1"/>
</dbReference>
<evidence type="ECO:0000259" key="13">
    <source>
        <dbReference type="Pfam" id="PF17902"/>
    </source>
</evidence>
<dbReference type="FunFam" id="3.30.160.780:FF:000001">
    <property type="entry name" value="Plectin a"/>
    <property type="match status" value="1"/>
</dbReference>
<dbReference type="PANTHER" id="PTHR23169:SF26">
    <property type="entry name" value="DESMOPLAKIN"/>
    <property type="match status" value="1"/>
</dbReference>
<keyword evidence="5" id="KW-0597">Phosphoprotein</keyword>
<dbReference type="SMART" id="SM00250">
    <property type="entry name" value="PLEC"/>
    <property type="match status" value="16"/>
</dbReference>
<feature type="region of interest" description="Disordered" evidence="12">
    <location>
        <begin position="2476"/>
        <end position="2529"/>
    </location>
</feature>
<evidence type="ECO:0000313" key="16">
    <source>
        <dbReference type="Proteomes" id="UP000265180"/>
    </source>
</evidence>
<dbReference type="GO" id="GO:0030057">
    <property type="term" value="C:desmosome"/>
    <property type="evidence" value="ECO:0007669"/>
    <property type="project" value="UniProtKB-SubCell"/>
</dbReference>
<reference evidence="15" key="4">
    <citation type="submission" date="2025-09" db="UniProtKB">
        <authorList>
            <consortium name="Ensembl"/>
        </authorList>
    </citation>
    <scope>IDENTIFICATION</scope>
    <source>
        <strain evidence="15">HNI</strain>
    </source>
</reference>
<dbReference type="InterPro" id="IPR018159">
    <property type="entry name" value="Spectrin/alpha-actinin"/>
</dbReference>
<evidence type="ECO:0000256" key="8">
    <source>
        <dbReference type="ARBA" id="ARBA00023054"/>
    </source>
</evidence>
<dbReference type="Proteomes" id="UP000265180">
    <property type="component" value="Chromosome 4"/>
</dbReference>
<organism evidence="15 16">
    <name type="scientific">Oryzias latipes</name>
    <name type="common">Japanese rice fish</name>
    <name type="synonym">Japanese killifish</name>
    <dbReference type="NCBI Taxonomy" id="8090"/>
    <lineage>
        <taxon>Eukaryota</taxon>
        <taxon>Metazoa</taxon>
        <taxon>Chordata</taxon>
        <taxon>Craniata</taxon>
        <taxon>Vertebrata</taxon>
        <taxon>Euteleostomi</taxon>
        <taxon>Actinopterygii</taxon>
        <taxon>Neopterygii</taxon>
        <taxon>Teleostei</taxon>
        <taxon>Neoteleostei</taxon>
        <taxon>Acanthomorphata</taxon>
        <taxon>Ovalentaria</taxon>
        <taxon>Atherinomorphae</taxon>
        <taxon>Beloniformes</taxon>
        <taxon>Adrianichthyidae</taxon>
        <taxon>Oryziinae</taxon>
        <taxon>Oryzias</taxon>
    </lineage>
</organism>
<evidence type="ECO:0000256" key="1">
    <source>
        <dbReference type="ARBA" id="ARBA00004236"/>
    </source>
</evidence>
<evidence type="ECO:0000256" key="4">
    <source>
        <dbReference type="ARBA" id="ARBA00022475"/>
    </source>
</evidence>
<dbReference type="GO" id="GO:0045104">
    <property type="term" value="P:intermediate filament cytoskeleton organization"/>
    <property type="evidence" value="ECO:0007669"/>
    <property type="project" value="InterPro"/>
</dbReference>
<keyword evidence="7" id="KW-0965">Cell junction</keyword>
<dbReference type="InterPro" id="IPR043197">
    <property type="entry name" value="Plakin"/>
</dbReference>
<dbReference type="GO" id="GO:0005856">
    <property type="term" value="C:cytoskeleton"/>
    <property type="evidence" value="ECO:0007669"/>
    <property type="project" value="InterPro"/>
</dbReference>
<evidence type="ECO:0000256" key="9">
    <source>
        <dbReference type="ARBA" id="ARBA00023136"/>
    </source>
</evidence>
<evidence type="ECO:0008006" key="17">
    <source>
        <dbReference type="Google" id="ProtNLM"/>
    </source>
</evidence>
<dbReference type="SUPFAM" id="SSF57997">
    <property type="entry name" value="Tropomyosin"/>
    <property type="match status" value="1"/>
</dbReference>
<dbReference type="GO" id="GO:0002934">
    <property type="term" value="P:desmosome organization"/>
    <property type="evidence" value="ECO:0007669"/>
    <property type="project" value="UniProtKB-ARBA"/>
</dbReference>
<feature type="domain" description="Desmoplakin spectrin-like" evidence="14">
    <location>
        <begin position="401"/>
        <end position="464"/>
    </location>
</feature>
<reference key="1">
    <citation type="journal article" date="2007" name="Nature">
        <title>The medaka draft genome and insights into vertebrate genome evolution.</title>
        <authorList>
            <person name="Kasahara M."/>
            <person name="Naruse K."/>
            <person name="Sasaki S."/>
            <person name="Nakatani Y."/>
            <person name="Qu W."/>
            <person name="Ahsan B."/>
            <person name="Yamada T."/>
            <person name="Nagayasu Y."/>
            <person name="Doi K."/>
            <person name="Kasai Y."/>
            <person name="Jindo T."/>
            <person name="Kobayashi D."/>
            <person name="Shimada A."/>
            <person name="Toyoda A."/>
            <person name="Kuroki Y."/>
            <person name="Fujiyama A."/>
            <person name="Sasaki T."/>
            <person name="Shimizu A."/>
            <person name="Asakawa S."/>
            <person name="Shimizu N."/>
            <person name="Hashimoto S."/>
            <person name="Yang J."/>
            <person name="Lee Y."/>
            <person name="Matsushima K."/>
            <person name="Sugano S."/>
            <person name="Sakaizumi M."/>
            <person name="Narita T."/>
            <person name="Ohishi K."/>
            <person name="Haga S."/>
            <person name="Ohta F."/>
            <person name="Nomoto H."/>
            <person name="Nogata K."/>
            <person name="Morishita T."/>
            <person name="Endo T."/>
            <person name="Shin-I T."/>
            <person name="Takeda H."/>
            <person name="Morishita S."/>
            <person name="Kohara Y."/>
        </authorList>
    </citation>
    <scope>NUCLEOTIDE SEQUENCE [LARGE SCALE GENOMIC DNA]</scope>
    <source>
        <strain>Hd-rR</strain>
    </source>
</reference>
<evidence type="ECO:0000256" key="10">
    <source>
        <dbReference type="ARBA" id="ARBA00056058"/>
    </source>
</evidence>
<keyword evidence="8 11" id="KW-0175">Coiled coil</keyword>
<dbReference type="Gene3D" id="3.30.160.780">
    <property type="match status" value="1"/>
</dbReference>
<dbReference type="Pfam" id="PF21019">
    <property type="entry name" value="Spectrin_3"/>
    <property type="match status" value="1"/>
</dbReference>
<comment type="subcellular location">
    <subcellularLocation>
        <location evidence="2">Cell junction</location>
        <location evidence="2">Desmosome</location>
    </subcellularLocation>
    <subcellularLocation>
        <location evidence="1">Cell membrane</location>
    </subcellularLocation>
</comment>
<dbReference type="InterPro" id="IPR035915">
    <property type="entry name" value="Plakin_repeat_sf"/>
</dbReference>
<comment type="function">
    <text evidence="10">Involved in the organization of desmosome cell-cell junctions. Of particular importance in cell adhesion in the skin and during cardiac development. May also play a role in the regulation of Wnt, TGF-beta and Hippo signaling pathways.</text>
</comment>
<evidence type="ECO:0000256" key="6">
    <source>
        <dbReference type="ARBA" id="ARBA00022737"/>
    </source>
</evidence>
<feature type="coiled-coil region" evidence="11">
    <location>
        <begin position="159"/>
        <end position="193"/>
    </location>
</feature>
<feature type="coiled-coil region" evidence="11">
    <location>
        <begin position="1068"/>
        <end position="1162"/>
    </location>
</feature>
<evidence type="ECO:0000259" key="14">
    <source>
        <dbReference type="Pfam" id="PF18373"/>
    </source>
</evidence>